<feature type="compositionally biased region" description="Polar residues" evidence="1">
    <location>
        <begin position="269"/>
        <end position="288"/>
    </location>
</feature>
<gene>
    <name evidence="2" type="ORF">GUITHDRAFT_140299</name>
</gene>
<evidence type="ECO:0000313" key="3">
    <source>
        <dbReference type="EnsemblProtists" id="EKX43876"/>
    </source>
</evidence>
<feature type="region of interest" description="Disordered" evidence="1">
    <location>
        <begin position="247"/>
        <end position="288"/>
    </location>
</feature>
<dbReference type="EMBL" id="JH993008">
    <property type="protein sequence ID" value="EKX43876.1"/>
    <property type="molecule type" value="Genomic_DNA"/>
</dbReference>
<dbReference type="AlphaFoldDB" id="L1J5V1"/>
<reference evidence="3" key="3">
    <citation type="submission" date="2015-06" db="UniProtKB">
        <authorList>
            <consortium name="EnsemblProtists"/>
        </authorList>
    </citation>
    <scope>IDENTIFICATION</scope>
</reference>
<reference evidence="2 4" key="1">
    <citation type="journal article" date="2012" name="Nature">
        <title>Algal genomes reveal evolutionary mosaicism and the fate of nucleomorphs.</title>
        <authorList>
            <consortium name="DOE Joint Genome Institute"/>
            <person name="Curtis B.A."/>
            <person name="Tanifuji G."/>
            <person name="Burki F."/>
            <person name="Gruber A."/>
            <person name="Irimia M."/>
            <person name="Maruyama S."/>
            <person name="Arias M.C."/>
            <person name="Ball S.G."/>
            <person name="Gile G.H."/>
            <person name="Hirakawa Y."/>
            <person name="Hopkins J.F."/>
            <person name="Kuo A."/>
            <person name="Rensing S.A."/>
            <person name="Schmutz J."/>
            <person name="Symeonidi A."/>
            <person name="Elias M."/>
            <person name="Eveleigh R.J."/>
            <person name="Herman E.K."/>
            <person name="Klute M.J."/>
            <person name="Nakayama T."/>
            <person name="Obornik M."/>
            <person name="Reyes-Prieto A."/>
            <person name="Armbrust E.V."/>
            <person name="Aves S.J."/>
            <person name="Beiko R.G."/>
            <person name="Coutinho P."/>
            <person name="Dacks J.B."/>
            <person name="Durnford D.G."/>
            <person name="Fast N.M."/>
            <person name="Green B.R."/>
            <person name="Grisdale C.J."/>
            <person name="Hempel F."/>
            <person name="Henrissat B."/>
            <person name="Hoppner M.P."/>
            <person name="Ishida K."/>
            <person name="Kim E."/>
            <person name="Koreny L."/>
            <person name="Kroth P.G."/>
            <person name="Liu Y."/>
            <person name="Malik S.B."/>
            <person name="Maier U.G."/>
            <person name="McRose D."/>
            <person name="Mock T."/>
            <person name="Neilson J.A."/>
            <person name="Onodera N.T."/>
            <person name="Poole A.M."/>
            <person name="Pritham E.J."/>
            <person name="Richards T.A."/>
            <person name="Rocap G."/>
            <person name="Roy S.W."/>
            <person name="Sarai C."/>
            <person name="Schaack S."/>
            <person name="Shirato S."/>
            <person name="Slamovits C.H."/>
            <person name="Spencer D.F."/>
            <person name="Suzuki S."/>
            <person name="Worden A.Z."/>
            <person name="Zauner S."/>
            <person name="Barry K."/>
            <person name="Bell C."/>
            <person name="Bharti A.K."/>
            <person name="Crow J.A."/>
            <person name="Grimwood J."/>
            <person name="Kramer R."/>
            <person name="Lindquist E."/>
            <person name="Lucas S."/>
            <person name="Salamov A."/>
            <person name="McFadden G.I."/>
            <person name="Lane C.E."/>
            <person name="Keeling P.J."/>
            <person name="Gray M.W."/>
            <person name="Grigoriev I.V."/>
            <person name="Archibald J.M."/>
        </authorList>
    </citation>
    <scope>NUCLEOTIDE SEQUENCE</scope>
    <source>
        <strain evidence="2 4">CCMP2712</strain>
    </source>
</reference>
<proteinExistence type="predicted"/>
<dbReference type="HOGENOM" id="CLU_967893_0_0_1"/>
<feature type="compositionally biased region" description="Acidic residues" evidence="1">
    <location>
        <begin position="252"/>
        <end position="261"/>
    </location>
</feature>
<evidence type="ECO:0000313" key="2">
    <source>
        <dbReference type="EMBL" id="EKX43876.1"/>
    </source>
</evidence>
<dbReference type="Proteomes" id="UP000011087">
    <property type="component" value="Unassembled WGS sequence"/>
</dbReference>
<keyword evidence="4" id="KW-1185">Reference proteome</keyword>
<dbReference type="GeneID" id="17300464"/>
<dbReference type="RefSeq" id="XP_005830856.1">
    <property type="nucleotide sequence ID" value="XM_005830799.1"/>
</dbReference>
<organism evidence="2">
    <name type="scientific">Guillardia theta (strain CCMP2712)</name>
    <name type="common">Cryptophyte</name>
    <dbReference type="NCBI Taxonomy" id="905079"/>
    <lineage>
        <taxon>Eukaryota</taxon>
        <taxon>Cryptophyceae</taxon>
        <taxon>Pyrenomonadales</taxon>
        <taxon>Geminigeraceae</taxon>
        <taxon>Guillardia</taxon>
    </lineage>
</organism>
<reference evidence="4" key="2">
    <citation type="submission" date="2012-11" db="EMBL/GenBank/DDBJ databases">
        <authorList>
            <person name="Kuo A."/>
            <person name="Curtis B.A."/>
            <person name="Tanifuji G."/>
            <person name="Burki F."/>
            <person name="Gruber A."/>
            <person name="Irimia M."/>
            <person name="Maruyama S."/>
            <person name="Arias M.C."/>
            <person name="Ball S.G."/>
            <person name="Gile G.H."/>
            <person name="Hirakawa Y."/>
            <person name="Hopkins J.F."/>
            <person name="Rensing S.A."/>
            <person name="Schmutz J."/>
            <person name="Symeonidi A."/>
            <person name="Elias M."/>
            <person name="Eveleigh R.J."/>
            <person name="Herman E.K."/>
            <person name="Klute M.J."/>
            <person name="Nakayama T."/>
            <person name="Obornik M."/>
            <person name="Reyes-Prieto A."/>
            <person name="Armbrust E.V."/>
            <person name="Aves S.J."/>
            <person name="Beiko R.G."/>
            <person name="Coutinho P."/>
            <person name="Dacks J.B."/>
            <person name="Durnford D.G."/>
            <person name="Fast N.M."/>
            <person name="Green B.R."/>
            <person name="Grisdale C."/>
            <person name="Hempe F."/>
            <person name="Henrissat B."/>
            <person name="Hoppner M.P."/>
            <person name="Ishida K.-I."/>
            <person name="Kim E."/>
            <person name="Koreny L."/>
            <person name="Kroth P.G."/>
            <person name="Liu Y."/>
            <person name="Malik S.-B."/>
            <person name="Maier U.G."/>
            <person name="McRose D."/>
            <person name="Mock T."/>
            <person name="Neilson J.A."/>
            <person name="Onodera N.T."/>
            <person name="Poole A.M."/>
            <person name="Pritham E.J."/>
            <person name="Richards T.A."/>
            <person name="Rocap G."/>
            <person name="Roy S.W."/>
            <person name="Sarai C."/>
            <person name="Schaack S."/>
            <person name="Shirato S."/>
            <person name="Slamovits C.H."/>
            <person name="Spencer D.F."/>
            <person name="Suzuki S."/>
            <person name="Worden A.Z."/>
            <person name="Zauner S."/>
            <person name="Barry K."/>
            <person name="Bell C."/>
            <person name="Bharti A.K."/>
            <person name="Crow J.A."/>
            <person name="Grimwood J."/>
            <person name="Kramer R."/>
            <person name="Lindquist E."/>
            <person name="Lucas S."/>
            <person name="Salamov A."/>
            <person name="McFadden G.I."/>
            <person name="Lane C.E."/>
            <person name="Keeling P.J."/>
            <person name="Gray M.W."/>
            <person name="Grigoriev I.V."/>
            <person name="Archibald J.M."/>
        </authorList>
    </citation>
    <scope>NUCLEOTIDE SEQUENCE</scope>
    <source>
        <strain evidence="4">CCMP2712</strain>
    </source>
</reference>
<evidence type="ECO:0000313" key="4">
    <source>
        <dbReference type="Proteomes" id="UP000011087"/>
    </source>
</evidence>
<dbReference type="PaxDb" id="55529-EKX43876"/>
<protein>
    <submittedName>
        <fullName evidence="2 3">Uncharacterized protein</fullName>
    </submittedName>
</protein>
<feature type="region of interest" description="Disordered" evidence="1">
    <location>
        <begin position="100"/>
        <end position="153"/>
    </location>
</feature>
<dbReference type="KEGG" id="gtt:GUITHDRAFT_140299"/>
<feature type="region of interest" description="Disordered" evidence="1">
    <location>
        <begin position="53"/>
        <end position="75"/>
    </location>
</feature>
<evidence type="ECO:0000256" key="1">
    <source>
        <dbReference type="SAM" id="MobiDB-lite"/>
    </source>
</evidence>
<name>L1J5V1_GUITC</name>
<sequence length="288" mass="32392">MARPPTPPMPTGMEQDAMRMAYSKYQVKVILYSLSRKSAPSGGAIDAWLEERRREREGRQRSACQDPTYGAAKVQQRRAERILTASGDIVDLRHLSITGDGKFQQQQPRPGETAGAVLGRTGRRGSSASRSLRERSSKQQKQKLTGREDSVPTLEQAEKDFLVKLQKHNLRVRRKDATREMEVDYIELAERRLAPNPKPQVVLSASDEEEDEEELQAEDVVTTFVQQKLVTSELSSAHTSKLLYAFTREDSPDSFDSDGEGTDWRSESTRTSYTATLSRKGSRSSIAR</sequence>
<accession>L1J5V1</accession>
<dbReference type="EnsemblProtists" id="EKX43876">
    <property type="protein sequence ID" value="EKX43876"/>
    <property type="gene ID" value="GUITHDRAFT_140299"/>
</dbReference>